<evidence type="ECO:0000256" key="1">
    <source>
        <dbReference type="SAM" id="MobiDB-lite"/>
    </source>
</evidence>
<evidence type="ECO:0000313" key="3">
    <source>
        <dbReference type="Proteomes" id="UP001160499"/>
    </source>
</evidence>
<organism evidence="2 3">
    <name type="scientific">Streptomyces pseudovenezuelae</name>
    <dbReference type="NCBI Taxonomy" id="67350"/>
    <lineage>
        <taxon>Bacteria</taxon>
        <taxon>Bacillati</taxon>
        <taxon>Actinomycetota</taxon>
        <taxon>Actinomycetes</taxon>
        <taxon>Kitasatosporales</taxon>
        <taxon>Streptomycetaceae</taxon>
        <taxon>Streptomyces</taxon>
        <taxon>Streptomyces aurantiacus group</taxon>
    </lineage>
</organism>
<dbReference type="InterPro" id="IPR027417">
    <property type="entry name" value="P-loop_NTPase"/>
</dbReference>
<dbReference type="InterPro" id="IPR008571">
    <property type="entry name" value="HerA-like"/>
</dbReference>
<sequence length="1898" mass="206230">MSSVSTSTGLAEPTAKDLREALEGVLVPRLAKLVGERGAGHCMRVTEVEPELAAALVRRLRGALGPAATVCVLGTANDLAPEQPHHDTVVTSTKLVEFRNRTEGDDGNGNSLPGPLLVFVPPGTRVSAEDSFGIATFEEVPLGDAYAQLADHLLDQVPDRLRPGVDELLAVLRDRPGHRTGDRAVALYLLTLRTNDYRDQVAGAAVYHFGLVPDFELYADPSLVKDRADRNRRLVDKLTTSSRSERQRVLDLGLTDADFAGRLAGFAARCGLEDPVTWTRRIVVDRENWTLSFGNWRVDERRRATVSIEVRELGLPAAGDNAEELQAHPALEAIVGQPYLLAGDKGVRELTARFTVEPSPLKVEGLERFRVEIVSESGGPIGRIAHVAKGTRAKPDYKTPPLSRLNKIDWEEGWHYLKITPLDASGDALDIAPGAHDLPGGESERFYVVPEGETEEPPERSAGRYDGITQALRSLQFDALAAGDDPARVNLTDVRWKTASARSPLRVLNARIHTAGSAEIRLSPLLVQLQQDLLARPQDTSLRRLVLRPDGTSETPEGNEEDLSLALTGRAAEAYDRYLATRHVYFAALCGQAGELANPDQLLVSEAVDFEVVRDELVAYIEAYAELVEAQSLQAERAGDGARGAALVALARIQQSDCAAVTLTDGLGGRETVLLVSPTHPLRALWLATWTALGRDWAARLAGEDKRRVIAARDSFLQALSPLGFPFAVPRQDGRLMTAADNLTPYWAAYLPSETADPRGLLGRLTTALHLPAAGPRAAGGAGALSGTALADRIERYVRLHPYVRTLVMNVVNAGRAEIVADALLELQRRTPTRDLTYDIRLCVSDPEAPESGAALGELISAQSQFTSTEAEAFLHASEGTRSAKLVYSVRSVEEFSEPGTEFDAHLTVLIDAFGGEQHGSVTRHDIAHAPVHGLVQPTSSTYEDNEQQIVWRTMPRHGIALPAEDAEDLATLLSRLPGLLAGAAANVATAGQAPRHVPCTVLSLDNTDRALLYQAHQVGDWVVTIDRTLGLEYFDHAGRRDRPEYVIDYAPSLDSGLGHQIMVSSNSVDELRTLLGPTAQQHGLDVEQRHLNTFFEQLRLLSGNLAFKLASTAPTQRTEVLGLALARLYLDYQDALHNQIVVPLDAHPELYAEVRRQARELGDALSFQRSDLALFHLDARTRTITCRLVEVKCYTALDDIGAYQRLKAKVTQQLGRSQTVLTESFDPAHTFPDRVDRPVKNLALGSLLRFYLERAARHGTMGHAPRKVAHALLDSLDDGYALHFTRSGLIFDLAREGTDRELDDEVEFHRIGSDLITELINAIPTVRPGVPAPTDLAVEEQEEDGAATAPTLALSQLAVPRLSDAEFRAPDVQDERDAKDAQEEDRGQAGGGKAVTILDTDEVANDNETTPLTAPERAGRETGPAQSVATLTVPGADAPGAVPVSPSPEGTSSAAPPPGGTGNPLWTGTVPESQGFHESPTIDAEPTSVTPGSASPGGLPDIFLGVTRPSPQHGVLGEVAGRKVAVDLDETHTISLFGVQGGGKSYTLGSIIEMASLPAPPVNELPRPLATVVFHYSRTMDYAPEFTSMARPNDDQAQLQVLKERYGADPQALSDVLLLAPADQVADRRREFPGIDVQRLAFSSAELQASHWRFLMGAVGNQSTYIRQLTRIMKSNRNNLNLGVIRQGVADSDMPDHVKQLAQERLNLAEDYIDDNARLTSLIRPGRLIIVDLRDEYIEKDEALGLFVVLMQLFAEARSGDEHFNKLVVFDEAHKYIDSPDLVAGLVETVREMRHKGMSILVASQDPPSVPISLIELSDHVILHKFTSPAWLKHLQKANTAFASLRSEQMAQLQPGEAYVWASKSTDPAFTHGAVRMRCRPRVTRHGGGTKTATGGQ</sequence>
<dbReference type="Proteomes" id="UP001160499">
    <property type="component" value="Unassembled WGS sequence"/>
</dbReference>
<dbReference type="NCBIfam" id="NF047742">
    <property type="entry name" value="antiphage_MADS8"/>
    <property type="match status" value="1"/>
</dbReference>
<evidence type="ECO:0000313" key="2">
    <source>
        <dbReference type="EMBL" id="MDH6216650.1"/>
    </source>
</evidence>
<dbReference type="EMBL" id="JARXVH010000005">
    <property type="protein sequence ID" value="MDH6216650.1"/>
    <property type="molecule type" value="Genomic_DNA"/>
</dbReference>
<accession>A0ABT6LK24</accession>
<dbReference type="PANTHER" id="PTHR42957:SF2">
    <property type="entry name" value="HELICASE HERA CENTRAL DOMAIN-CONTAINING PROTEIN"/>
    <property type="match status" value="1"/>
</dbReference>
<dbReference type="SUPFAM" id="SSF52540">
    <property type="entry name" value="P-loop containing nucleoside triphosphate hydrolases"/>
    <property type="match status" value="1"/>
</dbReference>
<reference evidence="2 3" key="1">
    <citation type="submission" date="2023-04" db="EMBL/GenBank/DDBJ databases">
        <title>Forest soil microbial communities from Buena Vista Peninsula, Colon Province, Panama.</title>
        <authorList>
            <person name="Bouskill N."/>
        </authorList>
    </citation>
    <scope>NUCLEOTIDE SEQUENCE [LARGE SCALE GENOMIC DNA]</scope>
    <source>
        <strain evidence="2 3">GGS1</strain>
    </source>
</reference>
<evidence type="ECO:0008006" key="4">
    <source>
        <dbReference type="Google" id="ProtNLM"/>
    </source>
</evidence>
<dbReference type="PANTHER" id="PTHR42957">
    <property type="entry name" value="HELICASE MJ1565-RELATED"/>
    <property type="match status" value="1"/>
</dbReference>
<proteinExistence type="predicted"/>
<name>A0ABT6LK24_9ACTN</name>
<keyword evidence="3" id="KW-1185">Reference proteome</keyword>
<feature type="compositionally biased region" description="Basic and acidic residues" evidence="1">
    <location>
        <begin position="1367"/>
        <end position="1388"/>
    </location>
</feature>
<comment type="caution">
    <text evidence="2">The sequence shown here is derived from an EMBL/GenBank/DDBJ whole genome shotgun (WGS) entry which is preliminary data.</text>
</comment>
<feature type="region of interest" description="Disordered" evidence="1">
    <location>
        <begin position="1367"/>
        <end position="1497"/>
    </location>
</feature>
<dbReference type="RefSeq" id="WP_280877582.1">
    <property type="nucleotide sequence ID" value="NZ_JARXVH010000005.1"/>
</dbReference>
<dbReference type="Gene3D" id="3.40.50.300">
    <property type="entry name" value="P-loop containing nucleotide triphosphate hydrolases"/>
    <property type="match status" value="1"/>
</dbReference>
<protein>
    <recommendedName>
        <fullName evidence="4">ATP-binding protein</fullName>
    </recommendedName>
</protein>
<gene>
    <name evidence="2" type="ORF">M2283_003967</name>
</gene>